<proteinExistence type="predicted"/>
<evidence type="ECO:0000256" key="1">
    <source>
        <dbReference type="ARBA" id="ARBA00022729"/>
    </source>
</evidence>
<accession>A0A378TDJ0</accession>
<keyword evidence="1" id="KW-0732">Signal</keyword>
<dbReference type="Proteomes" id="UP000254978">
    <property type="component" value="Unassembled WGS sequence"/>
</dbReference>
<dbReference type="AlphaFoldDB" id="A0A378TDJ0"/>
<evidence type="ECO:0000313" key="3">
    <source>
        <dbReference type="Proteomes" id="UP000254978"/>
    </source>
</evidence>
<dbReference type="Gene3D" id="2.60.40.1650">
    <property type="entry name" value="Porin MspA (Ig-like beta-sandwich domain)"/>
    <property type="match status" value="2"/>
</dbReference>
<sequence length="225" mass="23702">MILCRNEDPGGSGRRTIISSYVRTVFAATMTAVLMATAGTGVAQAERVLLPDVAQFSDTVDGWRFTLTMTELRVDAVPNLATSQFTREGFVTAKATATIEGEGDLSVNSGYLVLGVQLGCQTDVSEGLELGFDPDLDTFDLNENDIVDFNIFPEVGTKLKAGTITVVGLGAKSMKSKTATIAVRDAHVEVSECAGPVTIRMFASARISTDSSDDSLNAYGAASAL</sequence>
<reference evidence="2 3" key="1">
    <citation type="submission" date="2018-06" db="EMBL/GenBank/DDBJ databases">
        <authorList>
            <consortium name="Pathogen Informatics"/>
            <person name="Doyle S."/>
        </authorList>
    </citation>
    <scope>NUCLEOTIDE SEQUENCE [LARGE SCALE GENOMIC DNA]</scope>
    <source>
        <strain evidence="2 3">NCTC10821</strain>
    </source>
</reference>
<dbReference type="InterPro" id="IPR015286">
    <property type="entry name" value="Porin_fam_mycobact-type"/>
</dbReference>
<evidence type="ECO:0000313" key="2">
    <source>
        <dbReference type="EMBL" id="STZ57586.1"/>
    </source>
</evidence>
<dbReference type="Pfam" id="PF09203">
    <property type="entry name" value="MspA"/>
    <property type="match status" value="1"/>
</dbReference>
<dbReference type="InterPro" id="IPR036435">
    <property type="entry name" value="Leukocidin/porin_MspA_sf"/>
</dbReference>
<dbReference type="OrthoDB" id="4406952at2"/>
<dbReference type="EMBL" id="UGQT01000001">
    <property type="protein sequence ID" value="STZ57586.1"/>
    <property type="molecule type" value="Genomic_DNA"/>
</dbReference>
<organism evidence="2 3">
    <name type="scientific">Mycolicibacterium tokaiense</name>
    <dbReference type="NCBI Taxonomy" id="39695"/>
    <lineage>
        <taxon>Bacteria</taxon>
        <taxon>Bacillati</taxon>
        <taxon>Actinomycetota</taxon>
        <taxon>Actinomycetes</taxon>
        <taxon>Mycobacteriales</taxon>
        <taxon>Mycobacteriaceae</taxon>
        <taxon>Mycolicibacterium</taxon>
    </lineage>
</organism>
<gene>
    <name evidence="2" type="primary">mspD</name>
    <name evidence="2" type="ORF">NCTC10821_01089</name>
</gene>
<keyword evidence="3" id="KW-1185">Reference proteome</keyword>
<dbReference type="SUPFAM" id="SSF56959">
    <property type="entry name" value="Leukocidin-like"/>
    <property type="match status" value="1"/>
</dbReference>
<name>A0A378TDJ0_9MYCO</name>
<protein>
    <submittedName>
        <fullName evidence="2">Membrane protein</fullName>
    </submittedName>
</protein>